<keyword evidence="3" id="KW-1185">Reference proteome</keyword>
<name>A0A3P3VV72_9GAMM</name>
<dbReference type="AlphaFoldDB" id="A0A3P3VV72"/>
<organism evidence="2 3">
    <name type="scientific">Aestuariirhabdus litorea</name>
    <dbReference type="NCBI Taxonomy" id="2528527"/>
    <lineage>
        <taxon>Bacteria</taxon>
        <taxon>Pseudomonadati</taxon>
        <taxon>Pseudomonadota</taxon>
        <taxon>Gammaproteobacteria</taxon>
        <taxon>Oceanospirillales</taxon>
        <taxon>Aestuariirhabdaceae</taxon>
        <taxon>Aestuariirhabdus</taxon>
    </lineage>
</organism>
<reference evidence="2 3" key="1">
    <citation type="submission" date="2018-08" db="EMBL/GenBank/DDBJ databases">
        <authorList>
            <person name="Khan S.A."/>
        </authorList>
    </citation>
    <scope>NUCLEOTIDE SEQUENCE [LARGE SCALE GENOMIC DNA]</scope>
    <source>
        <strain evidence="2 3">GTF-13</strain>
    </source>
</reference>
<evidence type="ECO:0000256" key="1">
    <source>
        <dbReference type="SAM" id="MobiDB-lite"/>
    </source>
</evidence>
<evidence type="ECO:0000313" key="2">
    <source>
        <dbReference type="EMBL" id="RRJ85329.1"/>
    </source>
</evidence>
<dbReference type="EMBL" id="QWEZ01000001">
    <property type="protein sequence ID" value="RRJ85329.1"/>
    <property type="molecule type" value="Genomic_DNA"/>
</dbReference>
<sequence length="183" mass="20686">MAKKDPAEDKALLDELMSIRQLLDDELQGERAPSDNIPILNEVDNGEPPPAPAKKPQPATDNYRARAESAFEANVQRGSPLLKPLTREMLGENPFLPKQALDKLNARRAMPTADSGLPQESPLWEGLRALPSDQQQQVRALLEGQSEQILQQMVDETMPRLEAQLRERLRQQLKRLIEQIDRL</sequence>
<protein>
    <submittedName>
        <fullName evidence="2">Uncharacterized protein</fullName>
    </submittedName>
</protein>
<comment type="caution">
    <text evidence="2">The sequence shown here is derived from an EMBL/GenBank/DDBJ whole genome shotgun (WGS) entry which is preliminary data.</text>
</comment>
<evidence type="ECO:0000313" key="3">
    <source>
        <dbReference type="Proteomes" id="UP000280792"/>
    </source>
</evidence>
<proteinExistence type="predicted"/>
<accession>A0A3P3VV72</accession>
<reference evidence="2 3" key="2">
    <citation type="submission" date="2018-12" db="EMBL/GenBank/DDBJ databases">
        <title>Simiduia agarivorans gen. nov., sp. nov., a marine, agarolytic bacterium isolated from shallow coastal water from Keelung, Taiwan.</title>
        <authorList>
            <person name="Shieh W.Y."/>
        </authorList>
    </citation>
    <scope>NUCLEOTIDE SEQUENCE [LARGE SCALE GENOMIC DNA]</scope>
    <source>
        <strain evidence="2 3">GTF-13</strain>
    </source>
</reference>
<dbReference type="RefSeq" id="WP_125015755.1">
    <property type="nucleotide sequence ID" value="NZ_QWEZ01000001.1"/>
</dbReference>
<feature type="region of interest" description="Disordered" evidence="1">
    <location>
        <begin position="25"/>
        <end position="79"/>
    </location>
</feature>
<gene>
    <name evidence="2" type="ORF">D0544_09790</name>
</gene>
<dbReference type="Proteomes" id="UP000280792">
    <property type="component" value="Unassembled WGS sequence"/>
</dbReference>